<dbReference type="InterPro" id="IPR001873">
    <property type="entry name" value="ENaC"/>
</dbReference>
<keyword evidence="11 12" id="KW-0407">Ion channel</keyword>
<keyword evidence="7" id="KW-0915">Sodium</keyword>
<keyword evidence="3 12" id="KW-0813">Transport</keyword>
<evidence type="ECO:0000256" key="5">
    <source>
        <dbReference type="ARBA" id="ARBA00022692"/>
    </source>
</evidence>
<dbReference type="PANTHER" id="PTHR11690:SF288">
    <property type="entry name" value="AMILORIDE-SENSITIVE NA+ CHANNEL-RELATED"/>
    <property type="match status" value="1"/>
</dbReference>
<keyword evidence="8 12" id="KW-0406">Ion transport</keyword>
<dbReference type="EnsemblMetazoa" id="AALB010333-RA">
    <property type="protein sequence ID" value="AALB010333-PA"/>
    <property type="gene ID" value="AALB010333"/>
</dbReference>
<keyword evidence="9 14" id="KW-0472">Membrane</keyword>
<evidence type="ECO:0000256" key="1">
    <source>
        <dbReference type="ARBA" id="ARBA00004141"/>
    </source>
</evidence>
<reference evidence="15" key="2">
    <citation type="submission" date="2022-08" db="UniProtKB">
        <authorList>
            <consortium name="EnsemblMetazoa"/>
        </authorList>
    </citation>
    <scope>IDENTIFICATION</scope>
    <source>
        <strain evidence="15">STECLA/ALBI9_A</strain>
    </source>
</reference>
<reference evidence="15 16" key="1">
    <citation type="journal article" date="2017" name="G3 (Bethesda)">
        <title>The Physical Genome Mapping of Anopheles albimanus Corrected Scaffold Misassemblies and Identified Interarm Rearrangements in Genus Anopheles.</title>
        <authorList>
            <person name="Artemov G.N."/>
            <person name="Peery A.N."/>
            <person name="Jiang X."/>
            <person name="Tu Z."/>
            <person name="Stegniy V.N."/>
            <person name="Sharakhova M.V."/>
            <person name="Sharakhov I.V."/>
        </authorList>
    </citation>
    <scope>NUCLEOTIDE SEQUENCE [LARGE SCALE GENOMIC DNA]</scope>
    <source>
        <strain evidence="15 16">ALBI9_A</strain>
    </source>
</reference>
<dbReference type="Proteomes" id="UP000069272">
    <property type="component" value="Chromosome 3R"/>
</dbReference>
<dbReference type="STRING" id="7167.A0A182FUU8"/>
<dbReference type="PANTHER" id="PTHR11690">
    <property type="entry name" value="AMILORIDE-SENSITIVE SODIUM CHANNEL-RELATED"/>
    <property type="match status" value="1"/>
</dbReference>
<evidence type="ECO:0000256" key="2">
    <source>
        <dbReference type="ARBA" id="ARBA00007193"/>
    </source>
</evidence>
<evidence type="ECO:0000256" key="8">
    <source>
        <dbReference type="ARBA" id="ARBA00023065"/>
    </source>
</evidence>
<sequence>MEKVTLGEERETDQGVGLPTKQNATQGAAVPGPTVERHNDAGILADYLRNSTFPLIRYALTPELRTPFKIFWLGVMVCLSAVFGFTVMVNFERLKDPANVLIERAERALPIWSVPFPGVTLCPRKGEGCAEARLDEICESICWKDSCTNQCEGLLDPVRTERGICYTFNGVSGEEIFNKDRVINFKQLSNGTRTIKNWDFLRGVQVINNVLVKQYPNAAQDLSGRYRLKIILTNVQNDTGNCINPRIDIHIHSPLDFPFKLHKPLSLTSGTQAHLTVQPNMIRTQRYLKYFAASMTGCYSQIQNPLQLFSIYTPNNCELECHTTLYHEQRGCVLEHMPRANGTLLCSNNTFGLYDIVDKNAKARMRTEGIPRSHFFRRACNCLPACVDYTYSYEARTLRNPELESDLLFGNETEELTSELLVEFGEDHFYPSVRSIRYGLLDFLADGGGLVALFLGCSLVTLLELLFFCLIKPAMS</sequence>
<evidence type="ECO:0000256" key="7">
    <source>
        <dbReference type="ARBA" id="ARBA00023053"/>
    </source>
</evidence>
<evidence type="ECO:0000313" key="16">
    <source>
        <dbReference type="Proteomes" id="UP000069272"/>
    </source>
</evidence>
<evidence type="ECO:0000256" key="12">
    <source>
        <dbReference type="RuleBase" id="RU000679"/>
    </source>
</evidence>
<dbReference type="RefSeq" id="XP_035786527.1">
    <property type="nucleotide sequence ID" value="XM_035930634.1"/>
</dbReference>
<comment type="subcellular location">
    <subcellularLocation>
        <location evidence="1">Membrane</location>
        <topology evidence="1">Multi-pass membrane protein</topology>
    </subcellularLocation>
</comment>
<feature type="transmembrane region" description="Helical" evidence="14">
    <location>
        <begin position="70"/>
        <end position="91"/>
    </location>
</feature>
<evidence type="ECO:0000313" key="15">
    <source>
        <dbReference type="EnsemblMetazoa" id="AALB010333-PA"/>
    </source>
</evidence>
<evidence type="ECO:0000256" key="14">
    <source>
        <dbReference type="SAM" id="Phobius"/>
    </source>
</evidence>
<dbReference type="KEGG" id="aali:118463793"/>
<organism evidence="15 16">
    <name type="scientific">Anopheles albimanus</name>
    <name type="common">New world malaria mosquito</name>
    <dbReference type="NCBI Taxonomy" id="7167"/>
    <lineage>
        <taxon>Eukaryota</taxon>
        <taxon>Metazoa</taxon>
        <taxon>Ecdysozoa</taxon>
        <taxon>Arthropoda</taxon>
        <taxon>Hexapoda</taxon>
        <taxon>Insecta</taxon>
        <taxon>Pterygota</taxon>
        <taxon>Neoptera</taxon>
        <taxon>Endopterygota</taxon>
        <taxon>Diptera</taxon>
        <taxon>Nematocera</taxon>
        <taxon>Culicoidea</taxon>
        <taxon>Culicidae</taxon>
        <taxon>Anophelinae</taxon>
        <taxon>Anopheles</taxon>
    </lineage>
</organism>
<dbReference type="Gene3D" id="1.10.287.770">
    <property type="entry name" value="YojJ-like"/>
    <property type="match status" value="1"/>
</dbReference>
<feature type="compositionally biased region" description="Basic and acidic residues" evidence="13">
    <location>
        <begin position="1"/>
        <end position="13"/>
    </location>
</feature>
<keyword evidence="6 14" id="KW-1133">Transmembrane helix</keyword>
<evidence type="ECO:0000256" key="13">
    <source>
        <dbReference type="SAM" id="MobiDB-lite"/>
    </source>
</evidence>
<evidence type="ECO:0000256" key="3">
    <source>
        <dbReference type="ARBA" id="ARBA00022448"/>
    </source>
</evidence>
<evidence type="ECO:0000256" key="6">
    <source>
        <dbReference type="ARBA" id="ARBA00022989"/>
    </source>
</evidence>
<feature type="transmembrane region" description="Helical" evidence="14">
    <location>
        <begin position="450"/>
        <end position="471"/>
    </location>
</feature>
<dbReference type="GO" id="GO:0005886">
    <property type="term" value="C:plasma membrane"/>
    <property type="evidence" value="ECO:0007669"/>
    <property type="project" value="TreeGrafter"/>
</dbReference>
<dbReference type="GeneID" id="118463793"/>
<dbReference type="GO" id="GO:0015280">
    <property type="term" value="F:ligand-gated sodium channel activity"/>
    <property type="evidence" value="ECO:0007669"/>
    <property type="project" value="TreeGrafter"/>
</dbReference>
<dbReference type="VEuPathDB" id="VectorBase:AALB010333"/>
<evidence type="ECO:0000256" key="11">
    <source>
        <dbReference type="ARBA" id="ARBA00023303"/>
    </source>
</evidence>
<accession>A0A182FUU8</accession>
<keyword evidence="16" id="KW-1185">Reference proteome</keyword>
<feature type="region of interest" description="Disordered" evidence="13">
    <location>
        <begin position="1"/>
        <end position="32"/>
    </location>
</feature>
<protein>
    <submittedName>
        <fullName evidence="15">Uncharacterized protein</fullName>
    </submittedName>
</protein>
<proteinExistence type="inferred from homology"/>
<dbReference type="OrthoDB" id="5874059at2759"/>
<dbReference type="AlphaFoldDB" id="A0A182FUU8"/>
<evidence type="ECO:0000256" key="9">
    <source>
        <dbReference type="ARBA" id="ARBA00023136"/>
    </source>
</evidence>
<comment type="similarity">
    <text evidence="2 12">Belongs to the amiloride-sensitive sodium channel (TC 1.A.6) family.</text>
</comment>
<keyword evidence="5 12" id="KW-0812">Transmembrane</keyword>
<dbReference type="Gene3D" id="2.60.470.10">
    <property type="entry name" value="Acid-sensing ion channels like domains"/>
    <property type="match status" value="1"/>
</dbReference>
<dbReference type="VEuPathDB" id="VectorBase:AALB20_033438"/>
<evidence type="ECO:0000256" key="10">
    <source>
        <dbReference type="ARBA" id="ARBA00023201"/>
    </source>
</evidence>
<dbReference type="Pfam" id="PF00858">
    <property type="entry name" value="ASC"/>
    <property type="match status" value="2"/>
</dbReference>
<name>A0A182FUU8_ANOAL</name>
<evidence type="ECO:0000256" key="4">
    <source>
        <dbReference type="ARBA" id="ARBA00022461"/>
    </source>
</evidence>
<keyword evidence="4 12" id="KW-0894">Sodium channel</keyword>
<keyword evidence="10 12" id="KW-0739">Sodium transport</keyword>